<name>A0A916WHE8_9HYPH</name>
<proteinExistence type="predicted"/>
<dbReference type="Proteomes" id="UP000646478">
    <property type="component" value="Unassembled WGS sequence"/>
</dbReference>
<dbReference type="GO" id="GO:0006259">
    <property type="term" value="P:DNA metabolic process"/>
    <property type="evidence" value="ECO:0007669"/>
    <property type="project" value="InterPro"/>
</dbReference>
<dbReference type="Pfam" id="PF03837">
    <property type="entry name" value="RecT"/>
    <property type="match status" value="1"/>
</dbReference>
<dbReference type="RefSeq" id="WP_188825042.1">
    <property type="nucleotide sequence ID" value="NZ_BMHH01000013.1"/>
</dbReference>
<evidence type="ECO:0000256" key="1">
    <source>
        <dbReference type="SAM" id="MobiDB-lite"/>
    </source>
</evidence>
<evidence type="ECO:0008006" key="4">
    <source>
        <dbReference type="Google" id="ProtNLM"/>
    </source>
</evidence>
<gene>
    <name evidence="2" type="ORF">GCM10011491_30350</name>
</gene>
<evidence type="ECO:0000313" key="2">
    <source>
        <dbReference type="EMBL" id="GGB00044.1"/>
    </source>
</evidence>
<protein>
    <recommendedName>
        <fullName evidence="4">Recombinase RecT</fullName>
    </recommendedName>
</protein>
<reference evidence="2" key="1">
    <citation type="journal article" date="2014" name="Int. J. Syst. Evol. Microbiol.">
        <title>Complete genome sequence of Corynebacterium casei LMG S-19264T (=DSM 44701T), isolated from a smear-ripened cheese.</title>
        <authorList>
            <consortium name="US DOE Joint Genome Institute (JGI-PGF)"/>
            <person name="Walter F."/>
            <person name="Albersmeier A."/>
            <person name="Kalinowski J."/>
            <person name="Ruckert C."/>
        </authorList>
    </citation>
    <scope>NUCLEOTIDE SEQUENCE</scope>
    <source>
        <strain evidence="2">CGMCC 1.15082</strain>
    </source>
</reference>
<sequence length="373" mass="40299">MNQIAPRETSINSVTVTSGANGSSIAPQNLGEVVRFAEVMCKADIALPKHLRGNAGACMAVAMQALEWQMSPFAVASKSYSVNGTIAYEAQLIAAVVNTRSGIKGRLKYRFEGTGADMTCTVTGVLDGEECTYTSPPIGQIPVKNSPLWKSDPQQQLGYFSARSWARRHCPEVLLGVYDRDEAEQFQGPDNAKDVTPSLMQRLQQRQSEPQANEGFNQDFVTRETETLASTQEFTEQDTPAGQSSTGSVEGGESPVSTLPQSADDAAAEGGENPGAVTTEQLEPPSETLDYLDAVAMSLREECAAKLLEIAGSSHKPQDRRGILEQAKNAWKSEMPNDLEFLKVAFETADGVIKGDIEPAKAKSYLDARRMKP</sequence>
<organism evidence="2 3">
    <name type="scientific">Brucella endophytica</name>
    <dbReference type="NCBI Taxonomy" id="1963359"/>
    <lineage>
        <taxon>Bacteria</taxon>
        <taxon>Pseudomonadati</taxon>
        <taxon>Pseudomonadota</taxon>
        <taxon>Alphaproteobacteria</taxon>
        <taxon>Hyphomicrobiales</taxon>
        <taxon>Brucellaceae</taxon>
        <taxon>Brucella/Ochrobactrum group</taxon>
        <taxon>Brucella</taxon>
    </lineage>
</organism>
<dbReference type="AlphaFoldDB" id="A0A916WHE8"/>
<evidence type="ECO:0000313" key="3">
    <source>
        <dbReference type="Proteomes" id="UP000646478"/>
    </source>
</evidence>
<feature type="region of interest" description="Disordered" evidence="1">
    <location>
        <begin position="231"/>
        <end position="285"/>
    </location>
</feature>
<keyword evidence="3" id="KW-1185">Reference proteome</keyword>
<feature type="compositionally biased region" description="Polar residues" evidence="1">
    <location>
        <begin position="231"/>
        <end position="248"/>
    </location>
</feature>
<dbReference type="InterPro" id="IPR018330">
    <property type="entry name" value="RecT_fam"/>
</dbReference>
<comment type="caution">
    <text evidence="2">The sequence shown here is derived from an EMBL/GenBank/DDBJ whole genome shotgun (WGS) entry which is preliminary data.</text>
</comment>
<dbReference type="EMBL" id="BMHH01000013">
    <property type="protein sequence ID" value="GGB00044.1"/>
    <property type="molecule type" value="Genomic_DNA"/>
</dbReference>
<accession>A0A916WHE8</accession>
<reference evidence="2" key="2">
    <citation type="submission" date="2020-09" db="EMBL/GenBank/DDBJ databases">
        <authorList>
            <person name="Sun Q."/>
            <person name="Zhou Y."/>
        </authorList>
    </citation>
    <scope>NUCLEOTIDE SEQUENCE</scope>
    <source>
        <strain evidence="2">CGMCC 1.15082</strain>
    </source>
</reference>
<dbReference type="GO" id="GO:0003677">
    <property type="term" value="F:DNA binding"/>
    <property type="evidence" value="ECO:0007669"/>
    <property type="project" value="InterPro"/>
</dbReference>